<reference evidence="4" key="1">
    <citation type="journal article" date="2024" name="IScience">
        <title>Strigolactones Initiate the Formation of Haustorium-like Structures in Castilleja.</title>
        <authorList>
            <person name="Buerger M."/>
            <person name="Peterson D."/>
            <person name="Chory J."/>
        </authorList>
    </citation>
    <scope>NUCLEOTIDE SEQUENCE [LARGE SCALE GENOMIC DNA]</scope>
</reference>
<dbReference type="EMBL" id="JAVIJP010000017">
    <property type="protein sequence ID" value="KAL3640825.1"/>
    <property type="molecule type" value="Genomic_DNA"/>
</dbReference>
<accession>A0ABD3DJ09</accession>
<protein>
    <recommendedName>
        <fullName evidence="5">F-box domain-containing protein</fullName>
    </recommendedName>
</protein>
<evidence type="ECO:0000259" key="2">
    <source>
        <dbReference type="Pfam" id="PF03478"/>
    </source>
</evidence>
<dbReference type="CDD" id="cd09917">
    <property type="entry name" value="F-box_SF"/>
    <property type="match status" value="1"/>
</dbReference>
<proteinExistence type="predicted"/>
<evidence type="ECO:0008006" key="5">
    <source>
        <dbReference type="Google" id="ProtNLM"/>
    </source>
</evidence>
<dbReference type="Pfam" id="PF03478">
    <property type="entry name" value="Beta-prop_KIB1-4"/>
    <property type="match status" value="1"/>
</dbReference>
<comment type="caution">
    <text evidence="3">The sequence shown here is derived from an EMBL/GenBank/DDBJ whole genome shotgun (WGS) entry which is preliminary data.</text>
</comment>
<dbReference type="InterPro" id="IPR001810">
    <property type="entry name" value="F-box_dom"/>
</dbReference>
<evidence type="ECO:0000313" key="3">
    <source>
        <dbReference type="EMBL" id="KAL3640825.1"/>
    </source>
</evidence>
<dbReference type="Pfam" id="PF00646">
    <property type="entry name" value="F-box"/>
    <property type="match status" value="1"/>
</dbReference>
<dbReference type="Proteomes" id="UP001632038">
    <property type="component" value="Unassembled WGS sequence"/>
</dbReference>
<gene>
    <name evidence="3" type="ORF">CASFOL_015793</name>
</gene>
<dbReference type="InterPro" id="IPR005174">
    <property type="entry name" value="KIB1-4_b-propeller"/>
</dbReference>
<dbReference type="PANTHER" id="PTHR33127:SF5">
    <property type="entry name" value="TRANSMEMBRANE PROTEIN"/>
    <property type="match status" value="1"/>
</dbReference>
<dbReference type="Gene3D" id="1.20.1280.50">
    <property type="match status" value="1"/>
</dbReference>
<evidence type="ECO:0000259" key="1">
    <source>
        <dbReference type="Pfam" id="PF00646"/>
    </source>
</evidence>
<organism evidence="3 4">
    <name type="scientific">Castilleja foliolosa</name>
    <dbReference type="NCBI Taxonomy" id="1961234"/>
    <lineage>
        <taxon>Eukaryota</taxon>
        <taxon>Viridiplantae</taxon>
        <taxon>Streptophyta</taxon>
        <taxon>Embryophyta</taxon>
        <taxon>Tracheophyta</taxon>
        <taxon>Spermatophyta</taxon>
        <taxon>Magnoliopsida</taxon>
        <taxon>eudicotyledons</taxon>
        <taxon>Gunneridae</taxon>
        <taxon>Pentapetalae</taxon>
        <taxon>asterids</taxon>
        <taxon>lamiids</taxon>
        <taxon>Lamiales</taxon>
        <taxon>Orobanchaceae</taxon>
        <taxon>Pedicularideae</taxon>
        <taxon>Castillejinae</taxon>
        <taxon>Castilleja</taxon>
    </lineage>
</organism>
<dbReference type="SUPFAM" id="SSF81383">
    <property type="entry name" value="F-box domain"/>
    <property type="match status" value="1"/>
</dbReference>
<feature type="domain" description="F-box" evidence="1">
    <location>
        <begin position="37"/>
        <end position="72"/>
    </location>
</feature>
<sequence>MVGGVVHQLHHLLSFVQVYFQQFHLDFKVTTKYMGKWADLPPELLDIILSKVFAKDRFGLVCRSWNAAVVNSPYPCSVPCMMYYYRRMRTWKFYLNNSSFFTSFPQLNDSEIHCSKHGWLLMARNNNDLFFFNPSNNQTLNLPCANGFKYDRVFFFHPPTSPDCIVVGINTRSWKAVEICMLKHGEYEWERFEFPTYTEYSVSHAPPFLHHGQIYFLDLKGDVARFNIINRSLVISRKCLSQRRDRTVEEHYLFKVKGEEALFGVFVFNEERDQVEVFRLSEGLSKNTTMKWALEEGIGDSVLYLSHASCFVCTAKTKTMGNRIYFPLFRGDSPVFYSLSDKKYHSLDGDYSSNNTYGLKRLDFAAWVTPSLITTTSELTETELRWTSPPQVD</sequence>
<dbReference type="AlphaFoldDB" id="A0ABD3DJ09"/>
<evidence type="ECO:0000313" key="4">
    <source>
        <dbReference type="Proteomes" id="UP001632038"/>
    </source>
</evidence>
<feature type="domain" description="KIB1-4 beta-propeller" evidence="2">
    <location>
        <begin position="99"/>
        <end position="332"/>
    </location>
</feature>
<name>A0ABD3DJ09_9LAMI</name>
<keyword evidence="4" id="KW-1185">Reference proteome</keyword>
<dbReference type="PANTHER" id="PTHR33127">
    <property type="entry name" value="TRANSMEMBRANE PROTEIN"/>
    <property type="match status" value="1"/>
</dbReference>
<dbReference type="InterPro" id="IPR036047">
    <property type="entry name" value="F-box-like_dom_sf"/>
</dbReference>